<dbReference type="AlphaFoldDB" id="A0A803YI86"/>
<reference evidence="1 2" key="1">
    <citation type="journal article" date="2010" name="PLoS Biol.">
        <title>Multi-platform next-generation sequencing of the domestic turkey (Meleagris gallopavo): genome assembly and analysis.</title>
        <authorList>
            <person name="Dalloul R.A."/>
            <person name="Long J.A."/>
            <person name="Zimin A.V."/>
            <person name="Aslam L."/>
            <person name="Beal K."/>
            <person name="Blomberg L.A."/>
            <person name="Bouffard P."/>
            <person name="Burt D.W."/>
            <person name="Crasta O."/>
            <person name="Crooijmans R.P."/>
            <person name="Cooper K."/>
            <person name="Coulombe R.A."/>
            <person name="De S."/>
            <person name="Delany M.E."/>
            <person name="Dodgson J.B."/>
            <person name="Dong J.J."/>
            <person name="Evans C."/>
            <person name="Frederickson K.M."/>
            <person name="Flicek P."/>
            <person name="Florea L."/>
            <person name="Folkerts O."/>
            <person name="Groenen M.A."/>
            <person name="Harkins T.T."/>
            <person name="Herrero J."/>
            <person name="Hoffmann S."/>
            <person name="Megens H.J."/>
            <person name="Jiang A."/>
            <person name="de Jong P."/>
            <person name="Kaiser P."/>
            <person name="Kim H."/>
            <person name="Kim K.W."/>
            <person name="Kim S."/>
            <person name="Langenberger D."/>
            <person name="Lee M.K."/>
            <person name="Lee T."/>
            <person name="Mane S."/>
            <person name="Marcais G."/>
            <person name="Marz M."/>
            <person name="McElroy A.P."/>
            <person name="Modise T."/>
            <person name="Nefedov M."/>
            <person name="Notredame C."/>
            <person name="Paton I.R."/>
            <person name="Payne W.S."/>
            <person name="Pertea G."/>
            <person name="Prickett D."/>
            <person name="Puiu D."/>
            <person name="Qioa D."/>
            <person name="Raineri E."/>
            <person name="Ruffier M."/>
            <person name="Salzberg S.L."/>
            <person name="Schatz M.C."/>
            <person name="Scheuring C."/>
            <person name="Schmidt C.J."/>
            <person name="Schroeder S."/>
            <person name="Searle S.M."/>
            <person name="Smith E.J."/>
            <person name="Smith J."/>
            <person name="Sonstegard T.S."/>
            <person name="Stadler P.F."/>
            <person name="Tafer H."/>
            <person name="Tu Z.J."/>
            <person name="Van Tassell C.P."/>
            <person name="Vilella A.J."/>
            <person name="Williams K.P."/>
            <person name="Yorke J.A."/>
            <person name="Zhang L."/>
            <person name="Zhang H.B."/>
            <person name="Zhang X."/>
            <person name="Zhang Y."/>
            <person name="Reed K.M."/>
        </authorList>
    </citation>
    <scope>NUCLEOTIDE SEQUENCE [LARGE SCALE GENOMIC DNA]</scope>
</reference>
<evidence type="ECO:0000313" key="2">
    <source>
        <dbReference type="Proteomes" id="UP000001645"/>
    </source>
</evidence>
<dbReference type="Ensembl" id="ENSMGAT00000021136.1">
    <property type="protein sequence ID" value="ENSMGAP00000031484.1"/>
    <property type="gene ID" value="ENSMGAG00000018921.1"/>
</dbReference>
<dbReference type="Proteomes" id="UP000001645">
    <property type="component" value="Chromosome 2"/>
</dbReference>
<protein>
    <submittedName>
        <fullName evidence="1">Uncharacterized protein</fullName>
    </submittedName>
</protein>
<accession>A0A803YI86</accession>
<organism evidence="1 2">
    <name type="scientific">Meleagris gallopavo</name>
    <name type="common">Wild turkey</name>
    <dbReference type="NCBI Taxonomy" id="9103"/>
    <lineage>
        <taxon>Eukaryota</taxon>
        <taxon>Metazoa</taxon>
        <taxon>Chordata</taxon>
        <taxon>Craniata</taxon>
        <taxon>Vertebrata</taxon>
        <taxon>Euteleostomi</taxon>
        <taxon>Archelosauria</taxon>
        <taxon>Archosauria</taxon>
        <taxon>Dinosauria</taxon>
        <taxon>Saurischia</taxon>
        <taxon>Theropoda</taxon>
        <taxon>Coelurosauria</taxon>
        <taxon>Aves</taxon>
        <taxon>Neognathae</taxon>
        <taxon>Galloanserae</taxon>
        <taxon>Galliformes</taxon>
        <taxon>Phasianidae</taxon>
        <taxon>Meleagridinae</taxon>
        <taxon>Meleagris</taxon>
    </lineage>
</organism>
<reference evidence="1" key="3">
    <citation type="submission" date="2025-09" db="UniProtKB">
        <authorList>
            <consortium name="Ensembl"/>
        </authorList>
    </citation>
    <scope>IDENTIFICATION</scope>
</reference>
<name>A0A803YI86_MELGA</name>
<dbReference type="InParanoid" id="A0A803YI86"/>
<sequence length="67" mass="7177">SSLPEKKPTFFVKELLFSFFALLQTKVGGTSHTGGSFEEVLSSTAHASAQSSLAGTRLPESEEELQC</sequence>
<keyword evidence="2" id="KW-1185">Reference proteome</keyword>
<evidence type="ECO:0000313" key="1">
    <source>
        <dbReference type="Ensembl" id="ENSMGAP00000031484.1"/>
    </source>
</evidence>
<proteinExistence type="predicted"/>
<reference evidence="1" key="2">
    <citation type="submission" date="2025-08" db="UniProtKB">
        <authorList>
            <consortium name="Ensembl"/>
        </authorList>
    </citation>
    <scope>IDENTIFICATION</scope>
</reference>